<proteinExistence type="inferred from homology"/>
<dbReference type="Pfam" id="PF02230">
    <property type="entry name" value="Abhydrolase_2"/>
    <property type="match status" value="1"/>
</dbReference>
<reference evidence="4 5" key="1">
    <citation type="submission" date="2017-01" db="EMBL/GenBank/DDBJ databases">
        <authorList>
            <person name="Mah S.A."/>
            <person name="Swanson W.J."/>
            <person name="Moy G.W."/>
            <person name="Vacquier V.D."/>
        </authorList>
    </citation>
    <scope>NUCLEOTIDE SEQUENCE [LARGE SCALE GENOMIC DNA]</scope>
    <source>
        <strain evidence="4 5">DSM 18014</strain>
    </source>
</reference>
<comment type="similarity">
    <text evidence="1">Belongs to the AB hydrolase superfamily. AB hydrolase 2 family.</text>
</comment>
<feature type="domain" description="Phospholipase/carboxylesterase/thioesterase" evidence="3">
    <location>
        <begin position="52"/>
        <end position="247"/>
    </location>
</feature>
<dbReference type="STRING" id="373672.SAMN05421785_104141"/>
<evidence type="ECO:0000259" key="3">
    <source>
        <dbReference type="Pfam" id="PF02230"/>
    </source>
</evidence>
<dbReference type="Proteomes" id="UP000185781">
    <property type="component" value="Unassembled WGS sequence"/>
</dbReference>
<dbReference type="EMBL" id="FTOV01000004">
    <property type="protein sequence ID" value="SIS95687.1"/>
    <property type="molecule type" value="Genomic_DNA"/>
</dbReference>
<gene>
    <name evidence="4" type="ORF">SAMN05421785_104141</name>
</gene>
<dbReference type="AlphaFoldDB" id="A0A1N7NBE3"/>
<dbReference type="PANTHER" id="PTHR10655">
    <property type="entry name" value="LYSOPHOSPHOLIPASE-RELATED"/>
    <property type="match status" value="1"/>
</dbReference>
<evidence type="ECO:0000256" key="2">
    <source>
        <dbReference type="ARBA" id="ARBA00022801"/>
    </source>
</evidence>
<keyword evidence="2" id="KW-0378">Hydrolase</keyword>
<dbReference type="SUPFAM" id="SSF53474">
    <property type="entry name" value="alpha/beta-Hydrolases"/>
    <property type="match status" value="1"/>
</dbReference>
<evidence type="ECO:0000313" key="4">
    <source>
        <dbReference type="EMBL" id="SIS95687.1"/>
    </source>
</evidence>
<sequence>MGGFNISFKTVCPSVLNGLILMELKNKYIINNYLCLMNLDYIVREPENINSDTTILFMLHGYGSNEQDLFSFRETLPKDWIIVSFRAPRNTQFEGFSWYDIDFNNPDNFIDVPQATESLNSVTESILKIINSYGITEGKTHLCGFSQGGILCYALALKYPEMFNLVACLSSYPEEKLLTDIVRDKKKLERLRFFISHGTDDAVIPLEWGRKAADLLYDLSCYFTFREYMSGHGVNQKNYMDLMDFFSK</sequence>
<dbReference type="GO" id="GO:0016787">
    <property type="term" value="F:hydrolase activity"/>
    <property type="evidence" value="ECO:0007669"/>
    <property type="project" value="UniProtKB-KW"/>
</dbReference>
<evidence type="ECO:0000313" key="5">
    <source>
        <dbReference type="Proteomes" id="UP000185781"/>
    </source>
</evidence>
<dbReference type="Gene3D" id="3.40.50.1820">
    <property type="entry name" value="alpha/beta hydrolase"/>
    <property type="match status" value="1"/>
</dbReference>
<name>A0A1N7NBE3_9FLAO</name>
<evidence type="ECO:0000256" key="1">
    <source>
        <dbReference type="ARBA" id="ARBA00006499"/>
    </source>
</evidence>
<dbReference type="InterPro" id="IPR050565">
    <property type="entry name" value="LYPA1-2/EST-like"/>
</dbReference>
<protein>
    <submittedName>
        <fullName evidence="4">Phospholipase/carboxylesterase</fullName>
    </submittedName>
</protein>
<organism evidence="4 5">
    <name type="scientific">Chryseobacterium gambrini</name>
    <dbReference type="NCBI Taxonomy" id="373672"/>
    <lineage>
        <taxon>Bacteria</taxon>
        <taxon>Pseudomonadati</taxon>
        <taxon>Bacteroidota</taxon>
        <taxon>Flavobacteriia</taxon>
        <taxon>Flavobacteriales</taxon>
        <taxon>Weeksellaceae</taxon>
        <taxon>Chryseobacterium group</taxon>
        <taxon>Chryseobacterium</taxon>
    </lineage>
</organism>
<dbReference type="InterPro" id="IPR003140">
    <property type="entry name" value="PLipase/COase/thioEstase"/>
</dbReference>
<dbReference type="PANTHER" id="PTHR10655:SF17">
    <property type="entry name" value="LYSOPHOSPHOLIPASE-LIKE PROTEIN 1"/>
    <property type="match status" value="1"/>
</dbReference>
<accession>A0A1N7NBE3</accession>
<dbReference type="InterPro" id="IPR029058">
    <property type="entry name" value="AB_hydrolase_fold"/>
</dbReference>